<dbReference type="SUPFAM" id="SSF53474">
    <property type="entry name" value="alpha/beta-Hydrolases"/>
    <property type="match status" value="1"/>
</dbReference>
<dbReference type="RefSeq" id="WP_377833670.1">
    <property type="nucleotide sequence ID" value="NZ_JBHRSK010000008.1"/>
</dbReference>
<feature type="region of interest" description="Disordered" evidence="1">
    <location>
        <begin position="285"/>
        <end position="307"/>
    </location>
</feature>
<protein>
    <submittedName>
        <fullName evidence="2">Alpha/beta hydrolase</fullName>
    </submittedName>
</protein>
<dbReference type="Gene3D" id="3.40.50.1820">
    <property type="entry name" value="alpha/beta hydrolase"/>
    <property type="match status" value="1"/>
</dbReference>
<keyword evidence="2" id="KW-0378">Hydrolase</keyword>
<evidence type="ECO:0000313" key="3">
    <source>
        <dbReference type="Proteomes" id="UP001595443"/>
    </source>
</evidence>
<proteinExistence type="predicted"/>
<dbReference type="Proteomes" id="UP001595443">
    <property type="component" value="Unassembled WGS sequence"/>
</dbReference>
<dbReference type="InterPro" id="IPR010297">
    <property type="entry name" value="DUF900_hydrolase"/>
</dbReference>
<dbReference type="InterPro" id="IPR029058">
    <property type="entry name" value="AB_hydrolase_fold"/>
</dbReference>
<sequence>MPLIAVNAIADAPVAAESRPLDAVLAGALAALPAGAPIMVMLHGFRFSPTVIGQSPHSHILSLEPDPQCWKALSWPRHLGFEGAAQEGLAIAFGWEARGTLWRAYDEAALAGRALATLLNRIAALAPGRRVGALAHSLGARVLLQALPHLDSPAVDSAVLLAAAEFRSRAAAALASPAGRAVEIVNVTSRENALYDLMIETLIPRPRDRTLGRGLPGPSRRWLDLPLDHAPTLAALSGLGHPVAPPGRRACHWSTYLRPGVFGLYRALLEGELALGALRAALPTPANTPLRRRDRPAPLPPAQDAPV</sequence>
<gene>
    <name evidence="2" type="ORF">ACFOES_12730</name>
</gene>
<reference evidence="3" key="1">
    <citation type="journal article" date="2019" name="Int. J. Syst. Evol. Microbiol.">
        <title>The Global Catalogue of Microorganisms (GCM) 10K type strain sequencing project: providing services to taxonomists for standard genome sequencing and annotation.</title>
        <authorList>
            <consortium name="The Broad Institute Genomics Platform"/>
            <consortium name="The Broad Institute Genome Sequencing Center for Infectious Disease"/>
            <person name="Wu L."/>
            <person name="Ma J."/>
        </authorList>
    </citation>
    <scope>NUCLEOTIDE SEQUENCE [LARGE SCALE GENOMIC DNA]</scope>
    <source>
        <strain evidence="3">KCTC 62192</strain>
    </source>
</reference>
<keyword evidence="3" id="KW-1185">Reference proteome</keyword>
<comment type="caution">
    <text evidence="2">The sequence shown here is derived from an EMBL/GenBank/DDBJ whole genome shotgun (WGS) entry which is preliminary data.</text>
</comment>
<dbReference type="Pfam" id="PF05990">
    <property type="entry name" value="DUF900"/>
    <property type="match status" value="1"/>
</dbReference>
<accession>A0ABV7AHV8</accession>
<dbReference type="EMBL" id="JBHRSK010000008">
    <property type="protein sequence ID" value="MFC2968964.1"/>
    <property type="molecule type" value="Genomic_DNA"/>
</dbReference>
<dbReference type="GO" id="GO:0016787">
    <property type="term" value="F:hydrolase activity"/>
    <property type="evidence" value="ECO:0007669"/>
    <property type="project" value="UniProtKB-KW"/>
</dbReference>
<organism evidence="2 3">
    <name type="scientific">Acidimangrovimonas pyrenivorans</name>
    <dbReference type="NCBI Taxonomy" id="2030798"/>
    <lineage>
        <taxon>Bacteria</taxon>
        <taxon>Pseudomonadati</taxon>
        <taxon>Pseudomonadota</taxon>
        <taxon>Alphaproteobacteria</taxon>
        <taxon>Rhodobacterales</taxon>
        <taxon>Paracoccaceae</taxon>
        <taxon>Acidimangrovimonas</taxon>
    </lineage>
</organism>
<name>A0ABV7AHV8_9RHOB</name>
<evidence type="ECO:0000256" key="1">
    <source>
        <dbReference type="SAM" id="MobiDB-lite"/>
    </source>
</evidence>
<feature type="compositionally biased region" description="Pro residues" evidence="1">
    <location>
        <begin position="297"/>
        <end position="307"/>
    </location>
</feature>
<evidence type="ECO:0000313" key="2">
    <source>
        <dbReference type="EMBL" id="MFC2968964.1"/>
    </source>
</evidence>